<keyword evidence="3" id="KW-1185">Reference proteome</keyword>
<protein>
    <submittedName>
        <fullName evidence="2">DNA polymerase alpha subunit B</fullName>
    </submittedName>
</protein>
<evidence type="ECO:0000313" key="3">
    <source>
        <dbReference type="Proteomes" id="UP001190700"/>
    </source>
</evidence>
<accession>A0AAE0L0L1</accession>
<gene>
    <name evidence="2" type="ORF">CYMTET_23951</name>
</gene>
<name>A0AAE0L0L1_9CHLO</name>
<evidence type="ECO:0000313" key="2">
    <source>
        <dbReference type="EMBL" id="KAK3267497.1"/>
    </source>
</evidence>
<evidence type="ECO:0000256" key="1">
    <source>
        <dbReference type="SAM" id="SignalP"/>
    </source>
</evidence>
<keyword evidence="1" id="KW-0732">Signal</keyword>
<reference evidence="2 3" key="1">
    <citation type="journal article" date="2015" name="Genome Biol. Evol.">
        <title>Comparative Genomics of a Bacterivorous Green Alga Reveals Evolutionary Causalities and Consequences of Phago-Mixotrophic Mode of Nutrition.</title>
        <authorList>
            <person name="Burns J.A."/>
            <person name="Paasch A."/>
            <person name="Narechania A."/>
            <person name="Kim E."/>
        </authorList>
    </citation>
    <scope>NUCLEOTIDE SEQUENCE [LARGE SCALE GENOMIC DNA]</scope>
    <source>
        <strain evidence="2 3">PLY_AMNH</strain>
    </source>
</reference>
<organism evidence="2 3">
    <name type="scientific">Cymbomonas tetramitiformis</name>
    <dbReference type="NCBI Taxonomy" id="36881"/>
    <lineage>
        <taxon>Eukaryota</taxon>
        <taxon>Viridiplantae</taxon>
        <taxon>Chlorophyta</taxon>
        <taxon>Pyramimonadophyceae</taxon>
        <taxon>Pyramimonadales</taxon>
        <taxon>Pyramimonadaceae</taxon>
        <taxon>Cymbomonas</taxon>
    </lineage>
</organism>
<proteinExistence type="predicted"/>
<feature type="signal peptide" evidence="1">
    <location>
        <begin position="1"/>
        <end position="28"/>
    </location>
</feature>
<feature type="chain" id="PRO_5042177083" evidence="1">
    <location>
        <begin position="29"/>
        <end position="241"/>
    </location>
</feature>
<dbReference type="AlphaFoldDB" id="A0AAE0L0L1"/>
<dbReference type="PANTHER" id="PTHR34407">
    <property type="entry name" value="EXPRESSED PROTEIN"/>
    <property type="match status" value="1"/>
</dbReference>
<dbReference type="Proteomes" id="UP001190700">
    <property type="component" value="Unassembled WGS sequence"/>
</dbReference>
<comment type="caution">
    <text evidence="2">The sequence shown here is derived from an EMBL/GenBank/DDBJ whole genome shotgun (WGS) entry which is preliminary data.</text>
</comment>
<dbReference type="PANTHER" id="PTHR34407:SF1">
    <property type="entry name" value="SGNH HYDROLASE-TYPE ESTERASE DOMAIN-CONTAINING PROTEIN"/>
    <property type="match status" value="1"/>
</dbReference>
<sequence>MLLRTLIMLRVLDGIWVLWLDNLTCTLAWGTPSSNGLSSIELPIPMYNFNEARQGDHRCFRSDVLRDIVVDAGGWEYIVEGQPGNPKPGFISSKPGQIITMKVNTRPVINQNSNPTAMMHVSLGYLQSYEHMGRAALSCENCQCEPTDGSGSEIWKGGAGGWVIDAHIELRESTLGMWFMRVSQHAECLIRLETLEDSSSGENKFKITNVMVSELPEEDVDGFYHNSEKEKSYVGVTDDTR</sequence>
<dbReference type="EMBL" id="LGRX02012374">
    <property type="protein sequence ID" value="KAK3267497.1"/>
    <property type="molecule type" value="Genomic_DNA"/>
</dbReference>